<name>A0ABR0XQF0_REHGL</name>
<evidence type="ECO:0000256" key="6">
    <source>
        <dbReference type="SAM" id="MobiDB-lite"/>
    </source>
</evidence>
<dbReference type="EMBL" id="JABTTQ020000003">
    <property type="protein sequence ID" value="KAK6161389.1"/>
    <property type="molecule type" value="Genomic_DNA"/>
</dbReference>
<protein>
    <recommendedName>
        <fullName evidence="7">TPX2 C-terminal domain-containing protein</fullName>
    </recommendedName>
</protein>
<sequence>MELEGGDIHIDKEPDGVIIYSNGVNHDSTYANANQQGLRQPCEFTTLDPQPDDTLDENAETKHYEIKECNSENSADVTKLCQFETYEQNIPSFNSETYLSEEDVKCEDRKLTNDDKKTRPFDKKTTRSAVGDCRTKCTVPQPFALATEKRASFGTRFYGAEFNNVTTGDKPPNNVHILQHQISAKQNPIGPPIVPRKPLQPNNKKHPDDDTCSIASSTAASARKIKATAASAPVFKSSERAEKKEGEEKHQALEAEKTQCEARSKEETDAAIKQLRKSLLFKASPMPSFYHEGPPPKVELKKVLQLRSKATSNPCKITKVGSRKSCSNAKGSGQGIQEARQSFPIYRDSLSVASKNRKNKTNIQIGNASCKTWEPTQQGEEEMDKAFTPNLIEEKHADIAVNS</sequence>
<evidence type="ECO:0000256" key="1">
    <source>
        <dbReference type="ARBA" id="ARBA00004245"/>
    </source>
</evidence>
<keyword evidence="3" id="KW-0963">Cytoplasm</keyword>
<evidence type="ECO:0000256" key="2">
    <source>
        <dbReference type="ARBA" id="ARBA00005885"/>
    </source>
</evidence>
<keyword evidence="5" id="KW-0206">Cytoskeleton</keyword>
<keyword evidence="9" id="KW-1185">Reference proteome</keyword>
<evidence type="ECO:0000313" key="9">
    <source>
        <dbReference type="Proteomes" id="UP001318860"/>
    </source>
</evidence>
<dbReference type="InterPro" id="IPR027329">
    <property type="entry name" value="TPX2_C"/>
</dbReference>
<evidence type="ECO:0000256" key="4">
    <source>
        <dbReference type="ARBA" id="ARBA00022701"/>
    </source>
</evidence>
<proteinExistence type="inferred from homology"/>
<dbReference type="Proteomes" id="UP001318860">
    <property type="component" value="Unassembled WGS sequence"/>
</dbReference>
<evidence type="ECO:0000256" key="5">
    <source>
        <dbReference type="ARBA" id="ARBA00023212"/>
    </source>
</evidence>
<evidence type="ECO:0000259" key="7">
    <source>
        <dbReference type="Pfam" id="PF06886"/>
    </source>
</evidence>
<evidence type="ECO:0000313" key="8">
    <source>
        <dbReference type="EMBL" id="KAK6161389.1"/>
    </source>
</evidence>
<feature type="compositionally biased region" description="Basic and acidic residues" evidence="6">
    <location>
        <begin position="237"/>
        <end position="264"/>
    </location>
</feature>
<dbReference type="InterPro" id="IPR044806">
    <property type="entry name" value="WVD2/WDL1-4"/>
</dbReference>
<comment type="subcellular location">
    <subcellularLocation>
        <location evidence="1">Cytoplasm</location>
        <location evidence="1">Cytoskeleton</location>
    </subcellularLocation>
</comment>
<dbReference type="PANTHER" id="PTHR46372">
    <property type="entry name" value="PROTEIN WVD2-LIKE 3"/>
    <property type="match status" value="1"/>
</dbReference>
<dbReference type="PANTHER" id="PTHR46372:SF2">
    <property type="entry name" value="PROTEIN WVD2-LIKE 3"/>
    <property type="match status" value="1"/>
</dbReference>
<feature type="region of interest" description="Disordered" evidence="6">
    <location>
        <begin position="231"/>
        <end position="264"/>
    </location>
</feature>
<comment type="caution">
    <text evidence="8">The sequence shown here is derived from an EMBL/GenBank/DDBJ whole genome shotgun (WGS) entry which is preliminary data.</text>
</comment>
<gene>
    <name evidence="8" type="ORF">DH2020_004770</name>
</gene>
<feature type="region of interest" description="Disordered" evidence="6">
    <location>
        <begin position="186"/>
        <end position="213"/>
    </location>
</feature>
<evidence type="ECO:0000256" key="3">
    <source>
        <dbReference type="ARBA" id="ARBA00022490"/>
    </source>
</evidence>
<comment type="similarity">
    <text evidence="2">Belongs to the TPX2 family.</text>
</comment>
<keyword evidence="4" id="KW-0493">Microtubule</keyword>
<dbReference type="Pfam" id="PF06886">
    <property type="entry name" value="TPX2"/>
    <property type="match status" value="1"/>
</dbReference>
<feature type="domain" description="TPX2 C-terminal" evidence="7">
    <location>
        <begin position="234"/>
        <end position="298"/>
    </location>
</feature>
<accession>A0ABR0XQF0</accession>
<organism evidence="8 9">
    <name type="scientific">Rehmannia glutinosa</name>
    <name type="common">Chinese foxglove</name>
    <dbReference type="NCBI Taxonomy" id="99300"/>
    <lineage>
        <taxon>Eukaryota</taxon>
        <taxon>Viridiplantae</taxon>
        <taxon>Streptophyta</taxon>
        <taxon>Embryophyta</taxon>
        <taxon>Tracheophyta</taxon>
        <taxon>Spermatophyta</taxon>
        <taxon>Magnoliopsida</taxon>
        <taxon>eudicotyledons</taxon>
        <taxon>Gunneridae</taxon>
        <taxon>Pentapetalae</taxon>
        <taxon>asterids</taxon>
        <taxon>lamiids</taxon>
        <taxon>Lamiales</taxon>
        <taxon>Orobanchaceae</taxon>
        <taxon>Rehmannieae</taxon>
        <taxon>Rehmannia</taxon>
    </lineage>
</organism>
<reference evidence="8 9" key="1">
    <citation type="journal article" date="2021" name="Comput. Struct. Biotechnol. J.">
        <title>De novo genome assembly of the potent medicinal plant Rehmannia glutinosa using nanopore technology.</title>
        <authorList>
            <person name="Ma L."/>
            <person name="Dong C."/>
            <person name="Song C."/>
            <person name="Wang X."/>
            <person name="Zheng X."/>
            <person name="Niu Y."/>
            <person name="Chen S."/>
            <person name="Feng W."/>
        </authorList>
    </citation>
    <scope>NUCLEOTIDE SEQUENCE [LARGE SCALE GENOMIC DNA]</scope>
    <source>
        <strain evidence="8">DH-2019</strain>
    </source>
</reference>